<dbReference type="InterPro" id="IPR004360">
    <property type="entry name" value="Glyas_Fos-R_dOase_dom"/>
</dbReference>
<feature type="domain" description="VOC" evidence="3">
    <location>
        <begin position="226"/>
        <end position="371"/>
    </location>
</feature>
<dbReference type="Proteomes" id="UP000675880">
    <property type="component" value="Unassembled WGS sequence"/>
</dbReference>
<evidence type="ECO:0000313" key="4">
    <source>
        <dbReference type="EMBL" id="CAE6797561.1"/>
    </source>
</evidence>
<dbReference type="PANTHER" id="PTHR43048">
    <property type="entry name" value="METHYLMALONYL-COA EPIMERASE"/>
    <property type="match status" value="1"/>
</dbReference>
<evidence type="ECO:0000259" key="3">
    <source>
        <dbReference type="PROSITE" id="PS51819"/>
    </source>
</evidence>
<sequence length="371" mass="41509">MTATTLKVFLRIARLEIEKMGVHRERTYRQLDRGVLLFSLLPFVYMWILLVAPVVAAQPAVQTVDAIGMTVSDVDRAVAFYSTVLAFEKVSEVEVLGAEYEHLEGIFGLRMKVVRMKLGDEVIELTEYLTPKGQPIPTDSHSNDLWFQHIAIVVKDMETAYERLRAFKVLHVSTSPQTIPSWNQAAAGIQAFYFRDPDGHNLELIYFPPGKGKPKWQDSGNRLFLGIDHSAISVRDTETSLVFYRDVLGLTVMGDSVNHGTEQEHLANVFGALVHITGLRPLGEGPGIEFLEYLAPTTGRPFPPQARANDLLHWQTRLVVDNLQGIAERLRHGKYALLSSDIVTLPNRVLGFTKGLLVRGPDGHAMMLVEK</sequence>
<dbReference type="InterPro" id="IPR051785">
    <property type="entry name" value="MMCE/EMCE_epimerase"/>
</dbReference>
<dbReference type="Gene3D" id="3.10.180.10">
    <property type="entry name" value="2,3-Dihydroxybiphenyl 1,2-Dioxygenase, domain 1"/>
    <property type="match status" value="2"/>
</dbReference>
<proteinExistence type="predicted"/>
<feature type="domain" description="VOC" evidence="3">
    <location>
        <begin position="63"/>
        <end position="207"/>
    </location>
</feature>
<dbReference type="InterPro" id="IPR029068">
    <property type="entry name" value="Glyas_Bleomycin-R_OHBP_Dase"/>
</dbReference>
<dbReference type="InterPro" id="IPR037523">
    <property type="entry name" value="VOC_core"/>
</dbReference>
<accession>A0ABN7MET2</accession>
<name>A0ABN7MET2_9BACT</name>
<dbReference type="PANTHER" id="PTHR43048:SF3">
    <property type="entry name" value="METHYLMALONYL-COA EPIMERASE, MITOCHONDRIAL"/>
    <property type="match status" value="1"/>
</dbReference>
<keyword evidence="5" id="KW-1185">Reference proteome</keyword>
<dbReference type="PROSITE" id="PS51819">
    <property type="entry name" value="VOC"/>
    <property type="match status" value="2"/>
</dbReference>
<organism evidence="4 5">
    <name type="scientific">Nitrospira defluvii</name>
    <dbReference type="NCBI Taxonomy" id="330214"/>
    <lineage>
        <taxon>Bacteria</taxon>
        <taxon>Pseudomonadati</taxon>
        <taxon>Nitrospirota</taxon>
        <taxon>Nitrospiria</taxon>
        <taxon>Nitrospirales</taxon>
        <taxon>Nitrospiraceae</taxon>
        <taxon>Nitrospira</taxon>
    </lineage>
</organism>
<evidence type="ECO:0000256" key="1">
    <source>
        <dbReference type="ARBA" id="ARBA00022723"/>
    </source>
</evidence>
<gene>
    <name evidence="4" type="ORF">NSPZN2_70169</name>
</gene>
<evidence type="ECO:0000313" key="5">
    <source>
        <dbReference type="Proteomes" id="UP000675880"/>
    </source>
</evidence>
<comment type="caution">
    <text evidence="4">The sequence shown here is derived from an EMBL/GenBank/DDBJ whole genome shotgun (WGS) entry which is preliminary data.</text>
</comment>
<evidence type="ECO:0000256" key="2">
    <source>
        <dbReference type="SAM" id="Phobius"/>
    </source>
</evidence>
<reference evidence="4 5" key="1">
    <citation type="submission" date="2021-02" db="EMBL/GenBank/DDBJ databases">
        <authorList>
            <person name="Han P."/>
        </authorList>
    </citation>
    <scope>NUCLEOTIDE SEQUENCE [LARGE SCALE GENOMIC DNA]</scope>
    <source>
        <strain evidence="4">Candidatus Nitrospira sp. ZN2</strain>
    </source>
</reference>
<feature type="transmembrane region" description="Helical" evidence="2">
    <location>
        <begin position="34"/>
        <end position="56"/>
    </location>
</feature>
<keyword evidence="1" id="KW-0479">Metal-binding</keyword>
<dbReference type="SUPFAM" id="SSF54593">
    <property type="entry name" value="Glyoxalase/Bleomycin resistance protein/Dihydroxybiphenyl dioxygenase"/>
    <property type="match status" value="2"/>
</dbReference>
<keyword evidence="2" id="KW-0472">Membrane</keyword>
<protein>
    <submittedName>
        <fullName evidence="4">Glyoxalase</fullName>
    </submittedName>
</protein>
<dbReference type="Pfam" id="PF00903">
    <property type="entry name" value="Glyoxalase"/>
    <property type="match status" value="2"/>
</dbReference>
<keyword evidence="2" id="KW-1133">Transmembrane helix</keyword>
<keyword evidence="2" id="KW-0812">Transmembrane</keyword>
<dbReference type="EMBL" id="CAJNBJ010000020">
    <property type="protein sequence ID" value="CAE6797561.1"/>
    <property type="molecule type" value="Genomic_DNA"/>
</dbReference>